<feature type="domain" description="ArsA/GET3 Anion-transporting ATPase-like" evidence="2">
    <location>
        <begin position="6"/>
        <end position="305"/>
    </location>
</feature>
<evidence type="ECO:0000256" key="1">
    <source>
        <dbReference type="ARBA" id="ARBA00011040"/>
    </source>
</evidence>
<name>A0ABW1NRH0_9ACTN</name>
<protein>
    <submittedName>
        <fullName evidence="4">ArsA family ATPase</fullName>
    </submittedName>
</protein>
<dbReference type="CDD" id="cd02035">
    <property type="entry name" value="ArsA"/>
    <property type="match status" value="1"/>
</dbReference>
<dbReference type="PANTHER" id="PTHR10803:SF3">
    <property type="entry name" value="ATPASE GET3"/>
    <property type="match status" value="1"/>
</dbReference>
<dbReference type="Gene3D" id="3.40.50.300">
    <property type="entry name" value="P-loop containing nucleotide triphosphate hydrolases"/>
    <property type="match status" value="1"/>
</dbReference>
<evidence type="ECO:0000313" key="4">
    <source>
        <dbReference type="EMBL" id="MFC6085337.1"/>
    </source>
</evidence>
<accession>A0ABW1NRH0</accession>
<dbReference type="InterPro" id="IPR040612">
    <property type="entry name" value="ArsA_HSP20-like"/>
</dbReference>
<dbReference type="SUPFAM" id="SSF52540">
    <property type="entry name" value="P-loop containing nucleoside triphosphate hydrolases"/>
    <property type="match status" value="1"/>
</dbReference>
<dbReference type="RefSeq" id="WP_380759364.1">
    <property type="nucleotide sequence ID" value="NZ_JBHSRF010000060.1"/>
</dbReference>
<dbReference type="SUPFAM" id="SSF49764">
    <property type="entry name" value="HSP20-like chaperones"/>
    <property type="match status" value="1"/>
</dbReference>
<evidence type="ECO:0000313" key="5">
    <source>
        <dbReference type="Proteomes" id="UP001596137"/>
    </source>
</evidence>
<dbReference type="Pfam" id="PF17886">
    <property type="entry name" value="ArsA_HSP20"/>
    <property type="match status" value="1"/>
</dbReference>
<dbReference type="Gene3D" id="2.60.40.790">
    <property type="match status" value="1"/>
</dbReference>
<feature type="domain" description="ArsA HSP20-like" evidence="3">
    <location>
        <begin position="329"/>
        <end position="388"/>
    </location>
</feature>
<evidence type="ECO:0000259" key="3">
    <source>
        <dbReference type="Pfam" id="PF17886"/>
    </source>
</evidence>
<comment type="similarity">
    <text evidence="1">Belongs to the arsA ATPase family.</text>
</comment>
<proteinExistence type="inferred from homology"/>
<dbReference type="InterPro" id="IPR025723">
    <property type="entry name" value="ArsA/GET3_ATPase-like"/>
</dbReference>
<dbReference type="NCBIfam" id="TIGR00345">
    <property type="entry name" value="GET3_arsA_TRC40"/>
    <property type="match status" value="1"/>
</dbReference>
<sequence length="398" mass="42490">MSESPRVLLFTGKGGVGKTTVAAATATLAARRDRKTLVVSTDTAHSLADALGVTGGAEPVQAAPGLYLQQVDTQRALERHWGELQRYARGVLAELGLDAITAEELTVLPGAEEVIALLELRDQADTGRWDVIVVDCAPTAETLRLLALPEALDWHIARLLPAGRRLMRALAPVIRHVARVSVPEDSVVGAGERLHAGLMGVRDLLAGPHASVRLVLTPEAVVVAEARRTYTSLSLYGYRVDTVIANRVFPDGGSDEWRRGWVEAQARHLAAVRESFAPLPVRTVPYLPAEPVGAEALAALGEQLYGADDPFAPPTGEPPLTISAEGDVHELSLALPLADKQDVDLARKGDELIVTAGSYRRVLALPAALARRSVTDAALRDGRLRVRFQAGGAHDRDA</sequence>
<reference evidence="5" key="1">
    <citation type="journal article" date="2019" name="Int. J. Syst. Evol. Microbiol.">
        <title>The Global Catalogue of Microorganisms (GCM) 10K type strain sequencing project: providing services to taxonomists for standard genome sequencing and annotation.</title>
        <authorList>
            <consortium name="The Broad Institute Genomics Platform"/>
            <consortium name="The Broad Institute Genome Sequencing Center for Infectious Disease"/>
            <person name="Wu L."/>
            <person name="Ma J."/>
        </authorList>
    </citation>
    <scope>NUCLEOTIDE SEQUENCE [LARGE SCALE GENOMIC DNA]</scope>
    <source>
        <strain evidence="5">JCM 30346</strain>
    </source>
</reference>
<dbReference type="InterPro" id="IPR016300">
    <property type="entry name" value="ATPase_ArsA/GET3"/>
</dbReference>
<gene>
    <name evidence="4" type="ORF">ACFP1K_29515</name>
</gene>
<keyword evidence="5" id="KW-1185">Reference proteome</keyword>
<dbReference type="InterPro" id="IPR027417">
    <property type="entry name" value="P-loop_NTPase"/>
</dbReference>
<dbReference type="EMBL" id="JBHSRF010000060">
    <property type="protein sequence ID" value="MFC6085337.1"/>
    <property type="molecule type" value="Genomic_DNA"/>
</dbReference>
<evidence type="ECO:0000259" key="2">
    <source>
        <dbReference type="Pfam" id="PF02374"/>
    </source>
</evidence>
<organism evidence="4 5">
    <name type="scientific">Sphaerisporangium aureirubrum</name>
    <dbReference type="NCBI Taxonomy" id="1544736"/>
    <lineage>
        <taxon>Bacteria</taxon>
        <taxon>Bacillati</taxon>
        <taxon>Actinomycetota</taxon>
        <taxon>Actinomycetes</taxon>
        <taxon>Streptosporangiales</taxon>
        <taxon>Streptosporangiaceae</taxon>
        <taxon>Sphaerisporangium</taxon>
    </lineage>
</organism>
<dbReference type="Proteomes" id="UP001596137">
    <property type="component" value="Unassembled WGS sequence"/>
</dbReference>
<dbReference type="PANTHER" id="PTHR10803">
    <property type="entry name" value="ARSENICAL PUMP-DRIVING ATPASE ARSENITE-TRANSLOCATING ATPASE"/>
    <property type="match status" value="1"/>
</dbReference>
<dbReference type="InterPro" id="IPR008978">
    <property type="entry name" value="HSP20-like_chaperone"/>
</dbReference>
<dbReference type="Pfam" id="PF02374">
    <property type="entry name" value="ArsA_ATPase"/>
    <property type="match status" value="1"/>
</dbReference>
<comment type="caution">
    <text evidence="4">The sequence shown here is derived from an EMBL/GenBank/DDBJ whole genome shotgun (WGS) entry which is preliminary data.</text>
</comment>